<sequence>MQTFVKFLGLDPAEEDEVRHEKSAREVPILTDKLTAFKLNIPAPSQMGPVLGRSSYIDDIAHAAPNWDQLCEDLNALLYRLRCWKKIFPSAFPRVDSASSPFRTSLMRSVPRIAKSVQELPFPTTLKGVQSFLGSLNYYYKLIEDFSVVAAALHELTDEQIRARKDLSRARESFEILKRRIVSTPLLRHPARNEPFIIIPHANRWAACDVLRQEYDGKILPPSAAAYAAEEYVGFEPVPLMAARRSLHY</sequence>
<dbReference type="Gene3D" id="3.30.70.270">
    <property type="match status" value="1"/>
</dbReference>
<evidence type="ECO:0000313" key="2">
    <source>
        <dbReference type="Proteomes" id="UP000198211"/>
    </source>
</evidence>
<dbReference type="PANTHER" id="PTHR37984">
    <property type="entry name" value="PROTEIN CBG26694"/>
    <property type="match status" value="1"/>
</dbReference>
<dbReference type="AlphaFoldDB" id="A0A225V6N9"/>
<proteinExistence type="predicted"/>
<gene>
    <name evidence="1" type="ORF">PHMEG_00028384</name>
</gene>
<dbReference type="Proteomes" id="UP000198211">
    <property type="component" value="Unassembled WGS sequence"/>
</dbReference>
<evidence type="ECO:0008006" key="3">
    <source>
        <dbReference type="Google" id="ProtNLM"/>
    </source>
</evidence>
<keyword evidence="2" id="KW-1185">Reference proteome</keyword>
<name>A0A225V6N9_9STRA</name>
<dbReference type="SUPFAM" id="SSF56672">
    <property type="entry name" value="DNA/RNA polymerases"/>
    <property type="match status" value="1"/>
</dbReference>
<reference evidence="2" key="1">
    <citation type="submission" date="2017-03" db="EMBL/GenBank/DDBJ databases">
        <title>Phytopthora megakarya and P. palmivora, two closely related causual agents of cacao black pod achieved similar genome size and gene model numbers by different mechanisms.</title>
        <authorList>
            <person name="Ali S."/>
            <person name="Shao J."/>
            <person name="Larry D.J."/>
            <person name="Kronmiller B."/>
            <person name="Shen D."/>
            <person name="Strem M.D."/>
            <person name="Melnick R.L."/>
            <person name="Guiltinan M.J."/>
            <person name="Tyler B.M."/>
            <person name="Meinhardt L.W."/>
            <person name="Bailey B.A."/>
        </authorList>
    </citation>
    <scope>NUCLEOTIDE SEQUENCE [LARGE SCALE GENOMIC DNA]</scope>
    <source>
        <strain evidence="2">zdho120</strain>
    </source>
</reference>
<dbReference type="PANTHER" id="PTHR37984:SF5">
    <property type="entry name" value="PROTEIN NYNRIN-LIKE"/>
    <property type="match status" value="1"/>
</dbReference>
<organism evidence="1 2">
    <name type="scientific">Phytophthora megakarya</name>
    <dbReference type="NCBI Taxonomy" id="4795"/>
    <lineage>
        <taxon>Eukaryota</taxon>
        <taxon>Sar</taxon>
        <taxon>Stramenopiles</taxon>
        <taxon>Oomycota</taxon>
        <taxon>Peronosporomycetes</taxon>
        <taxon>Peronosporales</taxon>
        <taxon>Peronosporaceae</taxon>
        <taxon>Phytophthora</taxon>
    </lineage>
</organism>
<evidence type="ECO:0000313" key="1">
    <source>
        <dbReference type="EMBL" id="OWZ00427.1"/>
    </source>
</evidence>
<dbReference type="EMBL" id="NBNE01007613">
    <property type="protein sequence ID" value="OWZ00427.1"/>
    <property type="molecule type" value="Genomic_DNA"/>
</dbReference>
<accession>A0A225V6N9</accession>
<comment type="caution">
    <text evidence="1">The sequence shown here is derived from an EMBL/GenBank/DDBJ whole genome shotgun (WGS) entry which is preliminary data.</text>
</comment>
<dbReference type="OrthoDB" id="8052860at2759"/>
<dbReference type="InterPro" id="IPR043502">
    <property type="entry name" value="DNA/RNA_pol_sf"/>
</dbReference>
<dbReference type="InterPro" id="IPR043128">
    <property type="entry name" value="Rev_trsase/Diguanyl_cyclase"/>
</dbReference>
<protein>
    <recommendedName>
        <fullName evidence="3">Reverse transcriptase</fullName>
    </recommendedName>
</protein>
<dbReference type="InterPro" id="IPR050951">
    <property type="entry name" value="Retrovirus_Pol_polyprotein"/>
</dbReference>